<dbReference type="EMBL" id="GBXM01095814">
    <property type="protein sequence ID" value="JAH12763.1"/>
    <property type="molecule type" value="Transcribed_RNA"/>
</dbReference>
<protein>
    <submittedName>
        <fullName evidence="1">Uncharacterized protein</fullName>
    </submittedName>
</protein>
<accession>A0A0E9Q9J9</accession>
<dbReference type="AlphaFoldDB" id="A0A0E9Q9J9"/>
<reference evidence="1" key="1">
    <citation type="submission" date="2014-11" db="EMBL/GenBank/DDBJ databases">
        <authorList>
            <person name="Amaro Gonzalez C."/>
        </authorList>
    </citation>
    <scope>NUCLEOTIDE SEQUENCE</scope>
</reference>
<proteinExistence type="predicted"/>
<reference evidence="1" key="2">
    <citation type="journal article" date="2015" name="Fish Shellfish Immunol.">
        <title>Early steps in the European eel (Anguilla anguilla)-Vibrio vulnificus interaction in the gills: Role of the RtxA13 toxin.</title>
        <authorList>
            <person name="Callol A."/>
            <person name="Pajuelo D."/>
            <person name="Ebbesson L."/>
            <person name="Teles M."/>
            <person name="MacKenzie S."/>
            <person name="Amaro C."/>
        </authorList>
    </citation>
    <scope>NUCLEOTIDE SEQUENCE</scope>
</reference>
<name>A0A0E9Q9J9_ANGAN</name>
<evidence type="ECO:0000313" key="1">
    <source>
        <dbReference type="EMBL" id="JAH12763.1"/>
    </source>
</evidence>
<sequence>MPLLINYYFVNLLINLGHTVTDSKSIPFPVSVAVPIIFFLAF</sequence>
<organism evidence="1">
    <name type="scientific">Anguilla anguilla</name>
    <name type="common">European freshwater eel</name>
    <name type="synonym">Muraena anguilla</name>
    <dbReference type="NCBI Taxonomy" id="7936"/>
    <lineage>
        <taxon>Eukaryota</taxon>
        <taxon>Metazoa</taxon>
        <taxon>Chordata</taxon>
        <taxon>Craniata</taxon>
        <taxon>Vertebrata</taxon>
        <taxon>Euteleostomi</taxon>
        <taxon>Actinopterygii</taxon>
        <taxon>Neopterygii</taxon>
        <taxon>Teleostei</taxon>
        <taxon>Anguilliformes</taxon>
        <taxon>Anguillidae</taxon>
        <taxon>Anguilla</taxon>
    </lineage>
</organism>